<dbReference type="InterPro" id="IPR033900">
    <property type="entry name" value="Gram_neg_porin_domain"/>
</dbReference>
<keyword evidence="7" id="KW-0626">Porin</keyword>
<dbReference type="InterPro" id="IPR023614">
    <property type="entry name" value="Porin_dom_sf"/>
</dbReference>
<evidence type="ECO:0000313" key="12">
    <source>
        <dbReference type="EMBL" id="AKJ31615.1"/>
    </source>
</evidence>
<dbReference type="OrthoDB" id="8712661at2"/>
<dbReference type="SUPFAM" id="SSF56935">
    <property type="entry name" value="Porins"/>
    <property type="match status" value="1"/>
</dbReference>
<dbReference type="CDD" id="cd00342">
    <property type="entry name" value="gram_neg_porins"/>
    <property type="match status" value="1"/>
</dbReference>
<evidence type="ECO:0000256" key="7">
    <source>
        <dbReference type="ARBA" id="ARBA00023114"/>
    </source>
</evidence>
<keyword evidence="2" id="KW-0813">Transport</keyword>
<dbReference type="PANTHER" id="PTHR34501">
    <property type="entry name" value="PROTEIN YDDL-RELATED"/>
    <property type="match status" value="1"/>
</dbReference>
<evidence type="ECO:0000313" key="13">
    <source>
        <dbReference type="Proteomes" id="UP000035352"/>
    </source>
</evidence>
<evidence type="ECO:0000256" key="3">
    <source>
        <dbReference type="ARBA" id="ARBA00022452"/>
    </source>
</evidence>
<evidence type="ECO:0000256" key="5">
    <source>
        <dbReference type="ARBA" id="ARBA00022729"/>
    </source>
</evidence>
<evidence type="ECO:0000256" key="4">
    <source>
        <dbReference type="ARBA" id="ARBA00022692"/>
    </source>
</evidence>
<accession>A0A0G3BYK8</accession>
<gene>
    <name evidence="12" type="ORF">AAW51_4924</name>
</gene>
<keyword evidence="5 10" id="KW-0732">Signal</keyword>
<sequence length="350" mass="37453">MSRIRLLAAAAAVVCSTSALADIKNVDIYGVVAFGLMSTEGADGHHNNEVLNETRIGFRGTKELAKFPGNTFIWQIESGFLGPNGLTSQPYESGTLGTRDTWAGVTGGYGKLRIGRLLTPYGETLDWPFANGGVNPLVEATNVPGGGSYVRVSDQIRWDSPKFGGFTVSASYGRGDRDASVDNGFIARNSNSTSIVGHYTIAGGTLHAGYERNSHRSQNSDNDNWLVAFQSPSFGGFSAYGAYLHGASDVKAPITAGSTVYPVGDYDRATYQLALQYANDDWVIKVSHARNDDLDGPVTDNGGHISAAQALYIVDPALVVYARYVKASNPATTAGWWNKSRILLGLEYAF</sequence>
<dbReference type="InterPro" id="IPR002299">
    <property type="entry name" value="Porin_Neis"/>
</dbReference>
<dbReference type="KEGG" id="pbh:AAW51_4924"/>
<dbReference type="GO" id="GO:0006811">
    <property type="term" value="P:monoatomic ion transport"/>
    <property type="evidence" value="ECO:0007669"/>
    <property type="project" value="UniProtKB-KW"/>
</dbReference>
<protein>
    <submittedName>
        <fullName evidence="12">Outer membrane porin protein</fullName>
    </submittedName>
</protein>
<dbReference type="Gene3D" id="2.40.160.10">
    <property type="entry name" value="Porin"/>
    <property type="match status" value="1"/>
</dbReference>
<dbReference type="InterPro" id="IPR050298">
    <property type="entry name" value="Gram-neg_bact_OMP"/>
</dbReference>
<dbReference type="STRING" id="413882.AAW51_4924"/>
<evidence type="ECO:0000259" key="11">
    <source>
        <dbReference type="Pfam" id="PF13609"/>
    </source>
</evidence>
<dbReference type="EMBL" id="CP011371">
    <property type="protein sequence ID" value="AKJ31615.1"/>
    <property type="molecule type" value="Genomic_DNA"/>
</dbReference>
<keyword evidence="6" id="KW-0406">Ion transport</keyword>
<dbReference type="GO" id="GO:0015288">
    <property type="term" value="F:porin activity"/>
    <property type="evidence" value="ECO:0007669"/>
    <property type="project" value="UniProtKB-KW"/>
</dbReference>
<keyword evidence="13" id="KW-1185">Reference proteome</keyword>
<dbReference type="PANTHER" id="PTHR34501:SF2">
    <property type="entry name" value="OUTER MEMBRANE PORIN F-RELATED"/>
    <property type="match status" value="1"/>
</dbReference>
<dbReference type="PRINTS" id="PR00184">
    <property type="entry name" value="NEISSPPORIN"/>
</dbReference>
<dbReference type="RefSeq" id="WP_047196731.1">
    <property type="nucleotide sequence ID" value="NZ_CP011371.1"/>
</dbReference>
<evidence type="ECO:0000256" key="10">
    <source>
        <dbReference type="SAM" id="SignalP"/>
    </source>
</evidence>
<evidence type="ECO:0000256" key="2">
    <source>
        <dbReference type="ARBA" id="ARBA00022448"/>
    </source>
</evidence>
<feature type="signal peptide" evidence="10">
    <location>
        <begin position="1"/>
        <end position="21"/>
    </location>
</feature>
<evidence type="ECO:0000256" key="6">
    <source>
        <dbReference type="ARBA" id="ARBA00023065"/>
    </source>
</evidence>
<keyword evidence="4" id="KW-0812">Transmembrane</keyword>
<dbReference type="Pfam" id="PF13609">
    <property type="entry name" value="Porin_4"/>
    <property type="match status" value="1"/>
</dbReference>
<feature type="chain" id="PRO_5002552274" evidence="10">
    <location>
        <begin position="22"/>
        <end position="350"/>
    </location>
</feature>
<evidence type="ECO:0000256" key="9">
    <source>
        <dbReference type="ARBA" id="ARBA00023237"/>
    </source>
</evidence>
<reference evidence="12 13" key="1">
    <citation type="submission" date="2015-05" db="EMBL/GenBank/DDBJ databases">
        <authorList>
            <person name="Tang B."/>
            <person name="Yu Y."/>
        </authorList>
    </citation>
    <scope>NUCLEOTIDE SEQUENCE [LARGE SCALE GENOMIC DNA]</scope>
    <source>
        <strain evidence="12 13">DSM 7029</strain>
    </source>
</reference>
<keyword evidence="3" id="KW-1134">Transmembrane beta strand</keyword>
<organism evidence="12 13">
    <name type="scientific">Caldimonas brevitalea</name>
    <dbReference type="NCBI Taxonomy" id="413882"/>
    <lineage>
        <taxon>Bacteria</taxon>
        <taxon>Pseudomonadati</taxon>
        <taxon>Pseudomonadota</taxon>
        <taxon>Betaproteobacteria</taxon>
        <taxon>Burkholderiales</taxon>
        <taxon>Sphaerotilaceae</taxon>
        <taxon>Caldimonas</taxon>
    </lineage>
</organism>
<evidence type="ECO:0000256" key="1">
    <source>
        <dbReference type="ARBA" id="ARBA00004571"/>
    </source>
</evidence>
<dbReference type="AlphaFoldDB" id="A0A0G3BYK8"/>
<keyword evidence="9" id="KW-0998">Cell outer membrane</keyword>
<dbReference type="Proteomes" id="UP000035352">
    <property type="component" value="Chromosome"/>
</dbReference>
<feature type="domain" description="Porin" evidence="11">
    <location>
        <begin position="8"/>
        <end position="329"/>
    </location>
</feature>
<comment type="subcellular location">
    <subcellularLocation>
        <location evidence="1">Cell outer membrane</location>
        <topology evidence="1">Multi-pass membrane protein</topology>
    </subcellularLocation>
</comment>
<dbReference type="GO" id="GO:0009279">
    <property type="term" value="C:cell outer membrane"/>
    <property type="evidence" value="ECO:0007669"/>
    <property type="project" value="UniProtKB-SubCell"/>
</dbReference>
<keyword evidence="8" id="KW-0472">Membrane</keyword>
<proteinExistence type="predicted"/>
<name>A0A0G3BYK8_9BURK</name>
<evidence type="ECO:0000256" key="8">
    <source>
        <dbReference type="ARBA" id="ARBA00023136"/>
    </source>
</evidence>
<dbReference type="GO" id="GO:0046930">
    <property type="term" value="C:pore complex"/>
    <property type="evidence" value="ECO:0007669"/>
    <property type="project" value="UniProtKB-KW"/>
</dbReference>